<dbReference type="STRING" id="633149.Bresu_1370"/>
<dbReference type="KEGG" id="bsb:Bresu_1370"/>
<keyword evidence="3" id="KW-1185">Reference proteome</keyword>
<dbReference type="PROSITE" id="PS51257">
    <property type="entry name" value="PROKAR_LIPOPROTEIN"/>
    <property type="match status" value="1"/>
</dbReference>
<gene>
    <name evidence="2" type="ordered locus">Bresu_1370</name>
</gene>
<feature type="region of interest" description="Disordered" evidence="1">
    <location>
        <begin position="116"/>
        <end position="187"/>
    </location>
</feature>
<dbReference type="InParanoid" id="D9QFW8"/>
<dbReference type="HOGENOM" id="CLU_1183197_0_0_5"/>
<dbReference type="AlphaFoldDB" id="D9QFW8"/>
<evidence type="ECO:0000313" key="2">
    <source>
        <dbReference type="EMBL" id="ADL00682.1"/>
    </source>
</evidence>
<feature type="compositionally biased region" description="Pro residues" evidence="1">
    <location>
        <begin position="171"/>
        <end position="184"/>
    </location>
</feature>
<dbReference type="EMBL" id="CP002102">
    <property type="protein sequence ID" value="ADL00682.1"/>
    <property type="molecule type" value="Genomic_DNA"/>
</dbReference>
<proteinExistence type="predicted"/>
<sequence length="234" mass="24437">MSGAVKPGRGVMPSDAIVAAAVTAACRLRGVDASKVNDRGLDGRRARQLAGAALHARFGTANLALAERLTLHGPELAPSMLAKAGITTDDMLSVVEALDGVDATVEVRPMSPPAPVRAITGGLNPAAPPPFVPRERKAPKASAPRPVGLPDNLSCARSRPHPTPDRAARPLPAPRPPSAQPKPMKPAHVVRLKPVTTDIARWARWFLASPIWTAEEVADLFGVHPDGLIDAVAA</sequence>
<name>D9QFW8_BRESC</name>
<reference evidence="3" key="1">
    <citation type="journal article" date="2011" name="J. Bacteriol.">
        <title>Genome sequences of eight morphologically diverse alphaproteobacteria.</title>
        <authorList>
            <consortium name="US DOE Joint Genome Institute"/>
            <person name="Brown P.J."/>
            <person name="Kysela D.T."/>
            <person name="Buechlein A."/>
            <person name="Hemmerich C."/>
            <person name="Brun Y.V."/>
        </authorList>
    </citation>
    <scope>NUCLEOTIDE SEQUENCE [LARGE SCALE GENOMIC DNA]</scope>
    <source>
        <strain evidence="3">ATCC 15264 / DSM 4735 / LMG 14903 / NBRC 16000 / CB 81</strain>
    </source>
</reference>
<evidence type="ECO:0000313" key="3">
    <source>
        <dbReference type="Proteomes" id="UP000002696"/>
    </source>
</evidence>
<protein>
    <submittedName>
        <fullName evidence="2">Uncharacterized protein</fullName>
    </submittedName>
</protein>
<evidence type="ECO:0000256" key="1">
    <source>
        <dbReference type="SAM" id="MobiDB-lite"/>
    </source>
</evidence>
<accession>D9QFW8</accession>
<dbReference type="Proteomes" id="UP000002696">
    <property type="component" value="Chromosome"/>
</dbReference>
<organism evidence="2 3">
    <name type="scientific">Brevundimonas subvibrioides (strain ATCC 15264 / DSM 4735 / LMG 14903 / NBRC 16000 / CB 81)</name>
    <name type="common">Caulobacter subvibrioides</name>
    <dbReference type="NCBI Taxonomy" id="633149"/>
    <lineage>
        <taxon>Bacteria</taxon>
        <taxon>Pseudomonadati</taxon>
        <taxon>Pseudomonadota</taxon>
        <taxon>Alphaproteobacteria</taxon>
        <taxon>Caulobacterales</taxon>
        <taxon>Caulobacteraceae</taxon>
        <taxon>Brevundimonas</taxon>
    </lineage>
</organism>